<dbReference type="GO" id="GO:0000427">
    <property type="term" value="C:plastid-encoded plastid RNA polymerase complex"/>
    <property type="evidence" value="ECO:0007669"/>
    <property type="project" value="InterPro"/>
</dbReference>
<dbReference type="ExpressionAtlas" id="A0A2K3ND98">
    <property type="expression patterns" value="baseline"/>
</dbReference>
<organism evidence="2 3">
    <name type="scientific">Trifolium pratense</name>
    <name type="common">Red clover</name>
    <dbReference type="NCBI Taxonomy" id="57577"/>
    <lineage>
        <taxon>Eukaryota</taxon>
        <taxon>Viridiplantae</taxon>
        <taxon>Streptophyta</taxon>
        <taxon>Embryophyta</taxon>
        <taxon>Tracheophyta</taxon>
        <taxon>Spermatophyta</taxon>
        <taxon>Magnoliopsida</taxon>
        <taxon>eudicotyledons</taxon>
        <taxon>Gunneridae</taxon>
        <taxon>Pentapetalae</taxon>
        <taxon>rosids</taxon>
        <taxon>fabids</taxon>
        <taxon>Fabales</taxon>
        <taxon>Fabaceae</taxon>
        <taxon>Papilionoideae</taxon>
        <taxon>50 kb inversion clade</taxon>
        <taxon>NPAAA clade</taxon>
        <taxon>Hologalegina</taxon>
        <taxon>IRL clade</taxon>
        <taxon>Trifolieae</taxon>
        <taxon>Trifolium</taxon>
    </lineage>
</organism>
<dbReference type="GO" id="GO:0003723">
    <property type="term" value="F:RNA binding"/>
    <property type="evidence" value="ECO:0007669"/>
    <property type="project" value="InterPro"/>
</dbReference>
<name>A0A2K3ND98_TRIPR</name>
<feature type="compositionally biased region" description="Polar residues" evidence="1">
    <location>
        <begin position="208"/>
        <end position="230"/>
    </location>
</feature>
<evidence type="ECO:0000313" key="3">
    <source>
        <dbReference type="Proteomes" id="UP000236291"/>
    </source>
</evidence>
<dbReference type="STRING" id="57577.A0A2K3ND98"/>
<dbReference type="InterPro" id="IPR044967">
    <property type="entry name" value="PTAC10"/>
</dbReference>
<reference evidence="2 3" key="1">
    <citation type="journal article" date="2014" name="Am. J. Bot.">
        <title>Genome assembly and annotation for red clover (Trifolium pratense; Fabaceae).</title>
        <authorList>
            <person name="Istvanek J."/>
            <person name="Jaros M."/>
            <person name="Krenek A."/>
            <person name="Repkova J."/>
        </authorList>
    </citation>
    <scope>NUCLEOTIDE SEQUENCE [LARGE SCALE GENOMIC DNA]</scope>
    <source>
        <strain evidence="3">cv. Tatra</strain>
        <tissue evidence="2">Young leaves</tissue>
    </source>
</reference>
<dbReference type="GO" id="GO:0009507">
    <property type="term" value="C:chloroplast"/>
    <property type="evidence" value="ECO:0007669"/>
    <property type="project" value="TreeGrafter"/>
</dbReference>
<reference evidence="2 3" key="2">
    <citation type="journal article" date="2017" name="Front. Plant Sci.">
        <title>Gene Classification and Mining of Molecular Markers Useful in Red Clover (Trifolium pratense) Breeding.</title>
        <authorList>
            <person name="Istvanek J."/>
            <person name="Dluhosova J."/>
            <person name="Dluhos P."/>
            <person name="Patkova L."/>
            <person name="Nedelnik J."/>
            <person name="Repkova J."/>
        </authorList>
    </citation>
    <scope>NUCLEOTIDE SEQUENCE [LARGE SCALE GENOMIC DNA]</scope>
    <source>
        <strain evidence="3">cv. Tatra</strain>
        <tissue evidence="2">Young leaves</tissue>
    </source>
</reference>
<protein>
    <submittedName>
        <fullName evidence="2">RNA binding protein PDE312</fullName>
    </submittedName>
</protein>
<comment type="caution">
    <text evidence="2">The sequence shown here is derived from an EMBL/GenBank/DDBJ whole genome shotgun (WGS) entry which is preliminary data.</text>
</comment>
<gene>
    <name evidence="2" type="ORF">L195_g024287</name>
</gene>
<dbReference type="AlphaFoldDB" id="A0A2K3ND98"/>
<feature type="region of interest" description="Disordered" evidence="1">
    <location>
        <begin position="174"/>
        <end position="237"/>
    </location>
</feature>
<feature type="compositionally biased region" description="Acidic residues" evidence="1">
    <location>
        <begin position="191"/>
        <end position="205"/>
    </location>
</feature>
<proteinExistence type="predicted"/>
<dbReference type="PANTHER" id="PTHR36371">
    <property type="entry name" value="PROTEIN PLASTID TRANSCRIPTIONALLY ACTIVE 10"/>
    <property type="match status" value="1"/>
</dbReference>
<evidence type="ECO:0000313" key="2">
    <source>
        <dbReference type="EMBL" id="PNY01000.1"/>
    </source>
</evidence>
<dbReference type="EMBL" id="ASHM01019584">
    <property type="protein sequence ID" value="PNY01000.1"/>
    <property type="molecule type" value="Genomic_DNA"/>
</dbReference>
<dbReference type="PANTHER" id="PTHR36371:SF1">
    <property type="entry name" value="PROTEIN PLASTID TRANSCRIPTIONALLY ACTIVE 10"/>
    <property type="match status" value="1"/>
</dbReference>
<evidence type="ECO:0000256" key="1">
    <source>
        <dbReference type="SAM" id="MobiDB-lite"/>
    </source>
</evidence>
<sequence length="237" mass="28039">MATPKFYTTTLSIHYWRRKLLSLMPRPLPQKTSVKELDLEAAIAEREHHRKLWKEAKDRGEEYKITTLKRNIEMDEYDFMHWRRSFEEREALIRDISCRKTLGLPLEEPGRYVDASFFGKDKYDPESPLYRYDYWGEPKNSEKSRKKRVIDTHNQSIVGKSNVWFEMSYEDSIRHQPDGQQVDEYTKQGEDAEEEEDDDDDDDFDLSILSSLGNNVSDQIHVNGTETSRLSEGPFED</sequence>
<dbReference type="Proteomes" id="UP000236291">
    <property type="component" value="Unassembled WGS sequence"/>
</dbReference>
<accession>A0A2K3ND98</accession>